<reference evidence="9" key="1">
    <citation type="journal article" date="2019" name="bioRxiv">
        <title>Genomics, evolutionary history and diagnostics of the Alternaria alternata species group including apple and Asian pear pathotypes.</title>
        <authorList>
            <person name="Armitage A.D."/>
            <person name="Cockerton H.M."/>
            <person name="Sreenivasaprasad S."/>
            <person name="Woodhall J.W."/>
            <person name="Lane C.R."/>
            <person name="Harrison R.J."/>
            <person name="Clarkson J.P."/>
        </authorList>
    </citation>
    <scope>NUCLEOTIDE SEQUENCE [LARGE SCALE GENOMIC DNA]</scope>
    <source>
        <strain evidence="9">FERA 635</strain>
    </source>
</reference>
<keyword evidence="3" id="KW-0808">Transferase</keyword>
<dbReference type="PANTHER" id="PTHR43867">
    <property type="entry name" value="CELLULOSE SYNTHASE CATALYTIC SUBUNIT A [UDP-FORMING]"/>
    <property type="match status" value="1"/>
</dbReference>
<evidence type="ECO:0000256" key="4">
    <source>
        <dbReference type="ARBA" id="ARBA00022692"/>
    </source>
</evidence>
<comment type="caution">
    <text evidence="8">The sequence shown here is derived from an EMBL/GenBank/DDBJ whole genome shotgun (WGS) entry which is preliminary data.</text>
</comment>
<evidence type="ECO:0000256" key="5">
    <source>
        <dbReference type="ARBA" id="ARBA00022989"/>
    </source>
</evidence>
<dbReference type="Proteomes" id="UP000293195">
    <property type="component" value="Unassembled WGS sequence"/>
</dbReference>
<dbReference type="PANTHER" id="PTHR43867:SF2">
    <property type="entry name" value="CELLULOSE SYNTHASE CATALYTIC SUBUNIT A [UDP-FORMING]"/>
    <property type="match status" value="1"/>
</dbReference>
<proteinExistence type="predicted"/>
<keyword evidence="6 7" id="KW-0472">Membrane</keyword>
<evidence type="ECO:0000313" key="9">
    <source>
        <dbReference type="Proteomes" id="UP000293195"/>
    </source>
</evidence>
<feature type="transmembrane region" description="Helical" evidence="7">
    <location>
        <begin position="49"/>
        <end position="69"/>
    </location>
</feature>
<evidence type="ECO:0000313" key="8">
    <source>
        <dbReference type="EMBL" id="RYN95466.1"/>
    </source>
</evidence>
<accession>A0ABY0G267</accession>
<dbReference type="InterPro" id="IPR029044">
    <property type="entry name" value="Nucleotide-diphossugar_trans"/>
</dbReference>
<evidence type="ECO:0000256" key="7">
    <source>
        <dbReference type="SAM" id="Phobius"/>
    </source>
</evidence>
<keyword evidence="5 7" id="KW-1133">Transmembrane helix</keyword>
<dbReference type="CDD" id="cd06421">
    <property type="entry name" value="CESA_CelA_like"/>
    <property type="match status" value="1"/>
</dbReference>
<name>A0ABY0G267_9PLEO</name>
<organism evidence="8 9">
    <name type="scientific">Alternaria tenuissima</name>
    <dbReference type="NCBI Taxonomy" id="119927"/>
    <lineage>
        <taxon>Eukaryota</taxon>
        <taxon>Fungi</taxon>
        <taxon>Dikarya</taxon>
        <taxon>Ascomycota</taxon>
        <taxon>Pezizomycotina</taxon>
        <taxon>Dothideomycetes</taxon>
        <taxon>Pleosporomycetidae</taxon>
        <taxon>Pleosporales</taxon>
        <taxon>Pleosporineae</taxon>
        <taxon>Pleosporaceae</taxon>
        <taxon>Alternaria</taxon>
        <taxon>Alternaria sect. Alternaria</taxon>
        <taxon>Alternaria alternata complex</taxon>
    </lineage>
</organism>
<evidence type="ECO:0000256" key="6">
    <source>
        <dbReference type="ARBA" id="ARBA00023136"/>
    </source>
</evidence>
<keyword evidence="2" id="KW-0328">Glycosyltransferase</keyword>
<dbReference type="SUPFAM" id="SSF53448">
    <property type="entry name" value="Nucleotide-diphospho-sugar transferases"/>
    <property type="match status" value="1"/>
</dbReference>
<keyword evidence="4 7" id="KW-0812">Transmembrane</keyword>
<keyword evidence="9" id="KW-1185">Reference proteome</keyword>
<comment type="subcellular location">
    <subcellularLocation>
        <location evidence="1">Membrane</location>
        <topology evidence="1">Multi-pass membrane protein</topology>
    </subcellularLocation>
</comment>
<dbReference type="InterPro" id="IPR050321">
    <property type="entry name" value="Glycosyltr_2/OpgH_subfam"/>
</dbReference>
<gene>
    <name evidence="8" type="ORF">AA0119_g8592</name>
</gene>
<evidence type="ECO:0008006" key="10">
    <source>
        <dbReference type="Google" id="ProtNLM"/>
    </source>
</evidence>
<evidence type="ECO:0000256" key="3">
    <source>
        <dbReference type="ARBA" id="ARBA00022679"/>
    </source>
</evidence>
<sequence length="656" mass="73774">MRIPVLRPTKPSQASFLNCDEAHATCYQILATDAKYEDLFTLTEKEKKVLRFMPLATLLPIVVSFYYWWMQYHYLSASDGAPPSKVLIAQRGYVILDMITNVPEYVKKILDASAVAKGTWRPRLRLVGNDVPSVDIAIVCCNEDLSVILDTVRAALNTDWPSDRIRIIVSDDGAQKSVARGVQRLQEQYPNSHLFYTARQRTPANSHKAGNLNHVLEYTARLPGGQAPFIAGLDADMIPARHWLRAQLPHLLGDPKMAFTCPPSCFYNVPMDDPLSQSLFVFHKFEETIKDGAGIAWCTGSGWVMRRTALAEIGGFPSQSLTEDILCGNLLIGRDWRSAYVKEELQWGLVPETYSAHIRQRTRWSTGGFQAGLIMKLGLYGDLSGGLTGWQRAYTFWYLVHNATAILKTLDVIKTLVMLLAGWPVVMYTGTEQLIALVRVASAVHALLFVRQCLMAYVCGYGASCRELLCAHFLNPYYAVNHCKTFLLPKWLGGYPNAFFAKFRSTGSLPDELHERSRLRRASLRERLRSIMIKDGGSFHLCIALALVAGIMSNLKTASNLHGLASRDAFLYLLPRVLWVTTLWPTYTVAFFQPFYYAICPPTMPDRELLLHRDAAGVAYPTQRAKNPKSPVRGLGIELVNTVSELWAIVLLLWFW</sequence>
<dbReference type="Pfam" id="PF13641">
    <property type="entry name" value="Glyco_tranf_2_3"/>
    <property type="match status" value="1"/>
</dbReference>
<evidence type="ECO:0000256" key="2">
    <source>
        <dbReference type="ARBA" id="ARBA00022676"/>
    </source>
</evidence>
<dbReference type="Gene3D" id="3.90.550.10">
    <property type="entry name" value="Spore Coat Polysaccharide Biosynthesis Protein SpsA, Chain A"/>
    <property type="match status" value="1"/>
</dbReference>
<dbReference type="EMBL" id="PDXF01000041">
    <property type="protein sequence ID" value="RYN95466.1"/>
    <property type="molecule type" value="Genomic_DNA"/>
</dbReference>
<evidence type="ECO:0000256" key="1">
    <source>
        <dbReference type="ARBA" id="ARBA00004141"/>
    </source>
</evidence>
<protein>
    <recommendedName>
        <fullName evidence="10">Glycosyltransferase 2-like domain-containing protein</fullName>
    </recommendedName>
</protein>